<dbReference type="AlphaFoldDB" id="G0PDX2"/>
<evidence type="ECO:0000313" key="2">
    <source>
        <dbReference type="Proteomes" id="UP000008068"/>
    </source>
</evidence>
<proteinExistence type="predicted"/>
<gene>
    <name evidence="1" type="ORF">CAEBREN_13658</name>
</gene>
<accession>G0PDX2</accession>
<name>G0PDX2_CAEBE</name>
<evidence type="ECO:0000313" key="1">
    <source>
        <dbReference type="EMBL" id="EGT52588.1"/>
    </source>
</evidence>
<reference evidence="2" key="1">
    <citation type="submission" date="2011-07" db="EMBL/GenBank/DDBJ databases">
        <authorList>
            <consortium name="Caenorhabditis brenneri Sequencing and Analysis Consortium"/>
            <person name="Wilson R.K."/>
        </authorList>
    </citation>
    <scope>NUCLEOTIDE SEQUENCE [LARGE SCALE GENOMIC DNA]</scope>
    <source>
        <strain evidence="2">PB2801</strain>
    </source>
</reference>
<protein>
    <submittedName>
        <fullName evidence="1">Uncharacterized protein</fullName>
    </submittedName>
</protein>
<dbReference type="InParanoid" id="G0PDX2"/>
<sequence>MQILKCYKAHVLYLKSYGVILCYVPIRAVRQQLFSFRFSA</sequence>
<dbReference type="Proteomes" id="UP000008068">
    <property type="component" value="Unassembled WGS sequence"/>
</dbReference>
<keyword evidence="2" id="KW-1185">Reference proteome</keyword>
<dbReference type="EMBL" id="GL380296">
    <property type="protein sequence ID" value="EGT52588.1"/>
    <property type="molecule type" value="Genomic_DNA"/>
</dbReference>
<dbReference type="HOGENOM" id="CLU_3299866_0_0_1"/>
<organism evidence="2">
    <name type="scientific">Caenorhabditis brenneri</name>
    <name type="common">Nematode worm</name>
    <dbReference type="NCBI Taxonomy" id="135651"/>
    <lineage>
        <taxon>Eukaryota</taxon>
        <taxon>Metazoa</taxon>
        <taxon>Ecdysozoa</taxon>
        <taxon>Nematoda</taxon>
        <taxon>Chromadorea</taxon>
        <taxon>Rhabditida</taxon>
        <taxon>Rhabditina</taxon>
        <taxon>Rhabditomorpha</taxon>
        <taxon>Rhabditoidea</taxon>
        <taxon>Rhabditidae</taxon>
        <taxon>Peloderinae</taxon>
        <taxon>Caenorhabditis</taxon>
    </lineage>
</organism>